<dbReference type="GO" id="GO:0005524">
    <property type="term" value="F:ATP binding"/>
    <property type="evidence" value="ECO:0007669"/>
    <property type="project" value="UniProtKB-KW"/>
</dbReference>
<dbReference type="Gene3D" id="3.40.50.300">
    <property type="entry name" value="P-loop containing nucleotide triphosphate hydrolases"/>
    <property type="match status" value="2"/>
</dbReference>
<evidence type="ECO:0000256" key="3">
    <source>
        <dbReference type="ARBA" id="ARBA00022840"/>
    </source>
</evidence>
<keyword evidence="3" id="KW-0067">ATP-binding</keyword>
<dbReference type="Proteomes" id="UP000315901">
    <property type="component" value="Unassembled WGS sequence"/>
</dbReference>
<dbReference type="InterPro" id="IPR003593">
    <property type="entry name" value="AAA+_ATPase"/>
</dbReference>
<name>A0A501X056_9GAMM</name>
<dbReference type="RefSeq" id="WP_140588304.1">
    <property type="nucleotide sequence ID" value="NZ_VFRR01000013.1"/>
</dbReference>
<dbReference type="EMBL" id="VFRR01000013">
    <property type="protein sequence ID" value="TPE51936.1"/>
    <property type="molecule type" value="Genomic_DNA"/>
</dbReference>
<comment type="similarity">
    <text evidence="1">Belongs to the AAA ATPase family.</text>
</comment>
<proteinExistence type="inferred from homology"/>
<dbReference type="GO" id="GO:0016887">
    <property type="term" value="F:ATP hydrolysis activity"/>
    <property type="evidence" value="ECO:0007669"/>
    <property type="project" value="InterPro"/>
</dbReference>
<dbReference type="SMART" id="SM00382">
    <property type="entry name" value="AAA"/>
    <property type="match status" value="2"/>
</dbReference>
<keyword evidence="6" id="KW-1185">Reference proteome</keyword>
<dbReference type="InterPro" id="IPR003959">
    <property type="entry name" value="ATPase_AAA_core"/>
</dbReference>
<keyword evidence="2" id="KW-0547">Nucleotide-binding</keyword>
<evidence type="ECO:0000259" key="4">
    <source>
        <dbReference type="SMART" id="SM00382"/>
    </source>
</evidence>
<dbReference type="Pfam" id="PF00004">
    <property type="entry name" value="AAA"/>
    <property type="match status" value="2"/>
</dbReference>
<accession>A0A501X056</accession>
<dbReference type="PANTHER" id="PTHR23073">
    <property type="entry name" value="26S PROTEASOME REGULATORY SUBUNIT"/>
    <property type="match status" value="1"/>
</dbReference>
<feature type="domain" description="AAA+ ATPase" evidence="4">
    <location>
        <begin position="171"/>
        <end position="297"/>
    </location>
</feature>
<dbReference type="InterPro" id="IPR027417">
    <property type="entry name" value="P-loop_NTPase"/>
</dbReference>
<dbReference type="CDD" id="cd19481">
    <property type="entry name" value="RecA-like_protease"/>
    <property type="match status" value="1"/>
</dbReference>
<comment type="caution">
    <text evidence="5">The sequence shown here is derived from an EMBL/GenBank/DDBJ whole genome shotgun (WGS) entry which is preliminary data.</text>
</comment>
<evidence type="ECO:0000313" key="6">
    <source>
        <dbReference type="Proteomes" id="UP000315901"/>
    </source>
</evidence>
<dbReference type="InterPro" id="IPR050221">
    <property type="entry name" value="26S_Proteasome_ATPase"/>
</dbReference>
<evidence type="ECO:0000256" key="2">
    <source>
        <dbReference type="ARBA" id="ARBA00022741"/>
    </source>
</evidence>
<organism evidence="5 6">
    <name type="scientific">Maribrevibacterium harenarium</name>
    <dbReference type="NCBI Taxonomy" id="2589817"/>
    <lineage>
        <taxon>Bacteria</taxon>
        <taxon>Pseudomonadati</taxon>
        <taxon>Pseudomonadota</taxon>
        <taxon>Gammaproteobacteria</taxon>
        <taxon>Oceanospirillales</taxon>
        <taxon>Oceanospirillaceae</taxon>
        <taxon>Maribrevibacterium</taxon>
    </lineage>
</organism>
<dbReference type="OrthoDB" id="9809379at2"/>
<dbReference type="AlphaFoldDB" id="A0A501X056"/>
<reference evidence="5 6" key="1">
    <citation type="submission" date="2019-06" db="EMBL/GenBank/DDBJ databases">
        <title>A novel bacterium of genus Marinomonas, isolated from coastal sand.</title>
        <authorList>
            <person name="Huang H."/>
            <person name="Mo K."/>
            <person name="Hu Y."/>
        </authorList>
    </citation>
    <scope>NUCLEOTIDE SEQUENCE [LARGE SCALE GENOMIC DNA]</scope>
    <source>
        <strain evidence="5 6">HB171799</strain>
    </source>
</reference>
<evidence type="ECO:0000313" key="5">
    <source>
        <dbReference type="EMBL" id="TPE51936.1"/>
    </source>
</evidence>
<gene>
    <name evidence="5" type="ORF">FJM67_08120</name>
</gene>
<feature type="domain" description="AAA+ ATPase" evidence="4">
    <location>
        <begin position="398"/>
        <end position="527"/>
    </location>
</feature>
<evidence type="ECO:0000256" key="1">
    <source>
        <dbReference type="ARBA" id="ARBA00006914"/>
    </source>
</evidence>
<sequence>MWFAGRLRHIDSHEYADSAKPILHNMADMARALNLSVLQADILLFLTVRETDERIKIALDHFSMSRYFSTRKMQSVMKIVFDVSASDMTEALNGENGLWGIGLLCPNTRHHGMELLEGIADMLHYEENALTELMDNFARQSVPPTLCREHFNHIDSMYKATMALLSAAARRNRNILIYGAPGTGKTEFVRHICLQMGLRLWEVETLDTNFNPLKPGNRLASYSLLQRILGRSNGNCILFDEVEGVFHPSFTQDYKAWINKSLESNIAPCFWLSNDISAMDPAFIRRFDLLIEMPSVPEQYKREQLNALISENTQDTLLDELCGHPALEIAHIRKSVDIVKTLPKGSTLGVVDILNSYIKANGHRPVNTKPDQDDETYDLGLINTNIDLTNLLQGLSNNHGQVCLYGPPGTGKTAFVRYLAKKLNKKLHCHQASTLLGSFVGETERNIAVAFEKAQRHNAILFIDEADSFLRKREWASQSWEVTQVNELLVQMEKFTGTLMLATNLIENLDSATMRRLPVKVKFDYLTPVQCHRMLTQLSSELDAPLRPLLSRFKFTPGDIHAVLKRLKLLCQPITYDNLLKGLEQDSDFLINRNKKPIGFIN</sequence>
<protein>
    <submittedName>
        <fullName evidence="5">AAA family ATPase</fullName>
    </submittedName>
</protein>
<dbReference type="SUPFAM" id="SSF52540">
    <property type="entry name" value="P-loop containing nucleoside triphosphate hydrolases"/>
    <property type="match status" value="2"/>
</dbReference>